<proteinExistence type="predicted"/>
<feature type="transmembrane region" description="Helical" evidence="1">
    <location>
        <begin position="16"/>
        <end position="38"/>
    </location>
</feature>
<dbReference type="AlphaFoldDB" id="A0A382ZQW7"/>
<sequence>MHGSDAFSSQIFKNKLLRIVFVNCLNKSILWGLIFSFAPTISLGEVPE</sequence>
<accession>A0A382ZQW7</accession>
<organism evidence="2">
    <name type="scientific">marine metagenome</name>
    <dbReference type="NCBI Taxonomy" id="408172"/>
    <lineage>
        <taxon>unclassified sequences</taxon>
        <taxon>metagenomes</taxon>
        <taxon>ecological metagenomes</taxon>
    </lineage>
</organism>
<reference evidence="2" key="1">
    <citation type="submission" date="2018-05" db="EMBL/GenBank/DDBJ databases">
        <authorList>
            <person name="Lanie J.A."/>
            <person name="Ng W.-L."/>
            <person name="Kazmierczak K.M."/>
            <person name="Andrzejewski T.M."/>
            <person name="Davidsen T.M."/>
            <person name="Wayne K.J."/>
            <person name="Tettelin H."/>
            <person name="Glass J.I."/>
            <person name="Rusch D."/>
            <person name="Podicherti R."/>
            <person name="Tsui H.-C.T."/>
            <person name="Winkler M.E."/>
        </authorList>
    </citation>
    <scope>NUCLEOTIDE SEQUENCE</scope>
</reference>
<keyword evidence="1" id="KW-0812">Transmembrane</keyword>
<protein>
    <submittedName>
        <fullName evidence="2">Uncharacterized protein</fullName>
    </submittedName>
</protein>
<evidence type="ECO:0000313" key="2">
    <source>
        <dbReference type="EMBL" id="SVD97881.1"/>
    </source>
</evidence>
<keyword evidence="1" id="KW-1133">Transmembrane helix</keyword>
<evidence type="ECO:0000256" key="1">
    <source>
        <dbReference type="SAM" id="Phobius"/>
    </source>
</evidence>
<name>A0A382ZQW7_9ZZZZ</name>
<dbReference type="EMBL" id="UINC01185923">
    <property type="protein sequence ID" value="SVD97881.1"/>
    <property type="molecule type" value="Genomic_DNA"/>
</dbReference>
<keyword evidence="1" id="KW-0472">Membrane</keyword>
<feature type="non-terminal residue" evidence="2">
    <location>
        <position position="48"/>
    </location>
</feature>
<gene>
    <name evidence="2" type="ORF">METZ01_LOCUS450735</name>
</gene>